<evidence type="ECO:0000313" key="1">
    <source>
        <dbReference type="EMBL" id="KAJ9116424.1"/>
    </source>
</evidence>
<name>A0ACC2WXG9_9TREE</name>
<reference evidence="1" key="1">
    <citation type="submission" date="2023-04" db="EMBL/GenBank/DDBJ databases">
        <title>Draft Genome sequencing of Naganishia species isolated from polar environments using Oxford Nanopore Technology.</title>
        <authorList>
            <person name="Leo P."/>
            <person name="Venkateswaran K."/>
        </authorList>
    </citation>
    <scope>NUCLEOTIDE SEQUENCE</scope>
    <source>
        <strain evidence="1">MNA-CCFEE 5425</strain>
    </source>
</reference>
<accession>A0ACC2WXG9</accession>
<sequence length="281" mass="31423">MDPHNKSPSSHSHEEEEHHNHQQPHQNPEDDADLQSFIQSGMGITLPPLSMGMDTVADQESQHEHEGVAQDHTAAEFEVADFRELMTDGPGERREKVVSRQEEQEGSEHGAEREGIRGQKRTRESSAAGDAQTQRDDEERINVQQEIGNDDEDQARHSDKRLRTAAQSPDGTTLQDASTSMTLPPLTPQQETININSNDENHNHNTLEEMTPALHDVDHAQGQTQPGGKQETAEERKVRQREANRLAAGRSRGKKRDELYVDTGPLWIQSVSPLLHYGNPG</sequence>
<proteinExistence type="predicted"/>
<gene>
    <name evidence="1" type="ORF">QFC22_004866</name>
</gene>
<evidence type="ECO:0000313" key="2">
    <source>
        <dbReference type="Proteomes" id="UP001243375"/>
    </source>
</evidence>
<dbReference type="EMBL" id="JASBWU010000014">
    <property type="protein sequence ID" value="KAJ9116424.1"/>
    <property type="molecule type" value="Genomic_DNA"/>
</dbReference>
<comment type="caution">
    <text evidence="1">The sequence shown here is derived from an EMBL/GenBank/DDBJ whole genome shotgun (WGS) entry which is preliminary data.</text>
</comment>
<protein>
    <submittedName>
        <fullName evidence="1">Uncharacterized protein</fullName>
    </submittedName>
</protein>
<dbReference type="Proteomes" id="UP001243375">
    <property type="component" value="Unassembled WGS sequence"/>
</dbReference>
<keyword evidence="2" id="KW-1185">Reference proteome</keyword>
<organism evidence="1 2">
    <name type="scientific">Naganishia vaughanmartiniae</name>
    <dbReference type="NCBI Taxonomy" id="1424756"/>
    <lineage>
        <taxon>Eukaryota</taxon>
        <taxon>Fungi</taxon>
        <taxon>Dikarya</taxon>
        <taxon>Basidiomycota</taxon>
        <taxon>Agaricomycotina</taxon>
        <taxon>Tremellomycetes</taxon>
        <taxon>Filobasidiales</taxon>
        <taxon>Filobasidiaceae</taxon>
        <taxon>Naganishia</taxon>
    </lineage>
</organism>